<dbReference type="OrthoDB" id="224647at2"/>
<dbReference type="AlphaFoldDB" id="A0A5C5XDW6"/>
<dbReference type="CDD" id="cd00198">
    <property type="entry name" value="vWFA"/>
    <property type="match status" value="1"/>
</dbReference>
<keyword evidence="1" id="KW-0812">Transmembrane</keyword>
<reference evidence="2 3" key="1">
    <citation type="submission" date="2019-02" db="EMBL/GenBank/DDBJ databases">
        <title>Deep-cultivation of Planctomycetes and their phenomic and genomic characterization uncovers novel biology.</title>
        <authorList>
            <person name="Wiegand S."/>
            <person name="Jogler M."/>
            <person name="Boedeker C."/>
            <person name="Pinto D."/>
            <person name="Vollmers J."/>
            <person name="Rivas-Marin E."/>
            <person name="Kohn T."/>
            <person name="Peeters S.H."/>
            <person name="Heuer A."/>
            <person name="Rast P."/>
            <person name="Oberbeckmann S."/>
            <person name="Bunk B."/>
            <person name="Jeske O."/>
            <person name="Meyerdierks A."/>
            <person name="Storesund J.E."/>
            <person name="Kallscheuer N."/>
            <person name="Luecker S."/>
            <person name="Lage O.M."/>
            <person name="Pohl T."/>
            <person name="Merkel B.J."/>
            <person name="Hornburger P."/>
            <person name="Mueller R.-W."/>
            <person name="Bruemmer F."/>
            <person name="Labrenz M."/>
            <person name="Spormann A.M."/>
            <person name="Op Den Camp H."/>
            <person name="Overmann J."/>
            <person name="Amann R."/>
            <person name="Jetten M.S.M."/>
            <person name="Mascher T."/>
            <person name="Medema M.H."/>
            <person name="Devos D.P."/>
            <person name="Kaster A.-K."/>
            <person name="Ovreas L."/>
            <person name="Rohde M."/>
            <person name="Galperin M.Y."/>
            <person name="Jogler C."/>
        </authorList>
    </citation>
    <scope>NUCLEOTIDE SEQUENCE [LARGE SCALE GENOMIC DNA]</scope>
    <source>
        <strain evidence="2 3">Pan54</strain>
    </source>
</reference>
<dbReference type="Gene3D" id="3.40.50.880">
    <property type="match status" value="1"/>
</dbReference>
<evidence type="ECO:0000256" key="1">
    <source>
        <dbReference type="SAM" id="Phobius"/>
    </source>
</evidence>
<protein>
    <submittedName>
        <fullName evidence="2">Uncharacterized protein</fullName>
    </submittedName>
</protein>
<dbReference type="PANTHER" id="PTHR37947">
    <property type="entry name" value="BLL2462 PROTEIN"/>
    <property type="match status" value="1"/>
</dbReference>
<keyword evidence="1" id="KW-1133">Transmembrane helix</keyword>
<keyword evidence="1" id="KW-0472">Membrane</keyword>
<dbReference type="InterPro" id="IPR029062">
    <property type="entry name" value="Class_I_gatase-like"/>
</dbReference>
<dbReference type="Gene3D" id="3.40.50.410">
    <property type="entry name" value="von Willebrand factor, type A domain"/>
    <property type="match status" value="1"/>
</dbReference>
<dbReference type="PANTHER" id="PTHR37947:SF1">
    <property type="entry name" value="BLL2462 PROTEIN"/>
    <property type="match status" value="1"/>
</dbReference>
<name>A0A5C5XDW6_9PLAN</name>
<dbReference type="SUPFAM" id="SSF53300">
    <property type="entry name" value="vWA-like"/>
    <property type="match status" value="1"/>
</dbReference>
<gene>
    <name evidence="2" type="ORF">Pan54_17410</name>
</gene>
<feature type="transmembrane region" description="Helical" evidence="1">
    <location>
        <begin position="67"/>
        <end position="89"/>
    </location>
</feature>
<sequence length="817" mass="90547">MIENLVSPIQMASPIHSIVLLAQDAVRFTDWSWPQGAWEWTVVLAILVGVVVWSLELYRRDAQELALGWRIFLPTLRILAIIGLIIVLLNPQNRTQTWADRSSRVAILVDVSSSMGNPAGDPKEDQSAEDSDSRASQVIALLANSNWLNDLREQHEVSVYTFDTALSSRVATFPQLTTDAISNNSEQEVEIEEIDWENVLQPQGAETRLGEVTAELMRELNGRTLAGIVVISDGAANAGVDAQSANDVARQLKVRLVALGTGGIEPPVNLEMAKVVSPSDVQLGDPFDIEGFIRGEGISGRSVKVELLTREPGEDTAFYPVDEQTVTVLEDLTPVQVTFPIVPTIEGEWEYLLRATATGSIREVKQSDNERIIAVNASERPVNVLVVAGGPSWDYRFLCGTLNRHPGFKVDAYLQTGAVGISQDVENVLLDFPKDKAALYEYDVIICFDPNWLNIPEESRRLFEEWVGSEGGGVIFVAGDVNTPYLSGSRDDLTGILNLHPVFLDTILPGIDLVSASTQVRPIQLTPEGEAAPLLHVNDNPETSLEFWKSFPGFFRFYPTNGPKTGALVYAKAGGVGDLTEAEPPILLASQFYGQGRTFYIGSPEFYRLRAEDPEFFERFWTRISREAAQNRLRRSNPRGSLLVDQETVRLGEMIKIRSRLLDAEFEPLIADKIDIEIETPDGRLVSPAPSLRPDLGQAGGYLGEIRAQQAGRYQIRLRVPGSDEMIRESVMAELPDLENRDLRQNIRQLQTLTSGTGGGYFPLAESDQVKALLPDSSEQFLLGEQIQTLWDRTWLMCLIVGLLSLEWLTRKLLKLA</sequence>
<dbReference type="EMBL" id="SJPG01000001">
    <property type="protein sequence ID" value="TWT61008.1"/>
    <property type="molecule type" value="Genomic_DNA"/>
</dbReference>
<evidence type="ECO:0000313" key="3">
    <source>
        <dbReference type="Proteomes" id="UP000316095"/>
    </source>
</evidence>
<dbReference type="SUPFAM" id="SSF52317">
    <property type="entry name" value="Class I glutamine amidotransferase-like"/>
    <property type="match status" value="1"/>
</dbReference>
<evidence type="ECO:0000313" key="2">
    <source>
        <dbReference type="EMBL" id="TWT61008.1"/>
    </source>
</evidence>
<organism evidence="2 3">
    <name type="scientific">Rubinisphaera italica</name>
    <dbReference type="NCBI Taxonomy" id="2527969"/>
    <lineage>
        <taxon>Bacteria</taxon>
        <taxon>Pseudomonadati</taxon>
        <taxon>Planctomycetota</taxon>
        <taxon>Planctomycetia</taxon>
        <taxon>Planctomycetales</taxon>
        <taxon>Planctomycetaceae</taxon>
        <taxon>Rubinisphaera</taxon>
    </lineage>
</organism>
<feature type="transmembrane region" description="Helical" evidence="1">
    <location>
        <begin position="37"/>
        <end position="55"/>
    </location>
</feature>
<comment type="caution">
    <text evidence="2">The sequence shown here is derived from an EMBL/GenBank/DDBJ whole genome shotgun (WGS) entry which is preliminary data.</text>
</comment>
<dbReference type="RefSeq" id="WP_146503048.1">
    <property type="nucleotide sequence ID" value="NZ_SJPG01000001.1"/>
</dbReference>
<keyword evidence="3" id="KW-1185">Reference proteome</keyword>
<dbReference type="InterPro" id="IPR036465">
    <property type="entry name" value="vWFA_dom_sf"/>
</dbReference>
<dbReference type="Proteomes" id="UP000316095">
    <property type="component" value="Unassembled WGS sequence"/>
</dbReference>
<accession>A0A5C5XDW6</accession>
<proteinExistence type="predicted"/>